<evidence type="ECO:0000313" key="2">
    <source>
        <dbReference type="EMBL" id="KZV25238.1"/>
    </source>
</evidence>
<feature type="transmembrane region" description="Helical" evidence="1">
    <location>
        <begin position="30"/>
        <end position="51"/>
    </location>
</feature>
<keyword evidence="1" id="KW-0812">Transmembrane</keyword>
<keyword evidence="3" id="KW-1185">Reference proteome</keyword>
<dbReference type="OrthoDB" id="513013at2759"/>
<reference evidence="2 3" key="1">
    <citation type="journal article" date="2015" name="Proc. Natl. Acad. Sci. U.S.A.">
        <title>The resurrection genome of Boea hygrometrica: A blueprint for survival of dehydration.</title>
        <authorList>
            <person name="Xiao L."/>
            <person name="Yang G."/>
            <person name="Zhang L."/>
            <person name="Yang X."/>
            <person name="Zhao S."/>
            <person name="Ji Z."/>
            <person name="Zhou Q."/>
            <person name="Hu M."/>
            <person name="Wang Y."/>
            <person name="Chen M."/>
            <person name="Xu Y."/>
            <person name="Jin H."/>
            <person name="Xiao X."/>
            <person name="Hu G."/>
            <person name="Bao F."/>
            <person name="Hu Y."/>
            <person name="Wan P."/>
            <person name="Li L."/>
            <person name="Deng X."/>
            <person name="Kuang T."/>
            <person name="Xiang C."/>
            <person name="Zhu J.K."/>
            <person name="Oliver M.J."/>
            <person name="He Y."/>
        </authorList>
    </citation>
    <scope>NUCLEOTIDE SEQUENCE [LARGE SCALE GENOMIC DNA]</scope>
    <source>
        <strain evidence="3">cv. XS01</strain>
    </source>
</reference>
<dbReference type="EMBL" id="KV011918">
    <property type="protein sequence ID" value="KZV25238.1"/>
    <property type="molecule type" value="Genomic_DNA"/>
</dbReference>
<organism evidence="2 3">
    <name type="scientific">Dorcoceras hygrometricum</name>
    <dbReference type="NCBI Taxonomy" id="472368"/>
    <lineage>
        <taxon>Eukaryota</taxon>
        <taxon>Viridiplantae</taxon>
        <taxon>Streptophyta</taxon>
        <taxon>Embryophyta</taxon>
        <taxon>Tracheophyta</taxon>
        <taxon>Spermatophyta</taxon>
        <taxon>Magnoliopsida</taxon>
        <taxon>eudicotyledons</taxon>
        <taxon>Gunneridae</taxon>
        <taxon>Pentapetalae</taxon>
        <taxon>asterids</taxon>
        <taxon>lamiids</taxon>
        <taxon>Lamiales</taxon>
        <taxon>Gesneriaceae</taxon>
        <taxon>Didymocarpoideae</taxon>
        <taxon>Trichosporeae</taxon>
        <taxon>Loxocarpinae</taxon>
        <taxon>Dorcoceras</taxon>
    </lineage>
</organism>
<dbReference type="AlphaFoldDB" id="A0A2Z7AV40"/>
<dbReference type="Proteomes" id="UP000250235">
    <property type="component" value="Unassembled WGS sequence"/>
</dbReference>
<keyword evidence="1" id="KW-1133">Transmembrane helix</keyword>
<dbReference type="PANTHER" id="PTHR15852">
    <property type="entry name" value="PLASTID TRANSCRIPTIONALLY ACTIVE PROTEIN"/>
    <property type="match status" value="1"/>
</dbReference>
<proteinExistence type="predicted"/>
<keyword evidence="1" id="KW-0472">Membrane</keyword>
<dbReference type="PANTHER" id="PTHR15852:SF29">
    <property type="entry name" value="PLASTID TRANSCRIPTIONALLY ACTIVE PROTEIN"/>
    <property type="match status" value="1"/>
</dbReference>
<sequence length="151" mass="16451">MGIKKQVRFVSELNTEELLFQMSKGGVIRLLRVSATLVAAVLGGSFAIGFLTSSVSEQTTLRRKHIRSNRSGFAFQAILPYTFAFLQKKYGSPCGSCKGVGFYRCKLCKTNGTIKWSPLYDPLVINPCLCPTCDGSKVQRCLNCLGGGIQG</sequence>
<dbReference type="SUPFAM" id="SSF57938">
    <property type="entry name" value="DnaJ/Hsp40 cysteine-rich domain"/>
    <property type="match status" value="1"/>
</dbReference>
<name>A0A2Z7AV40_9LAMI</name>
<protein>
    <submittedName>
        <fullName evidence="2">Uncharacterized protein</fullName>
    </submittedName>
</protein>
<evidence type="ECO:0000313" key="3">
    <source>
        <dbReference type="Proteomes" id="UP000250235"/>
    </source>
</evidence>
<accession>A0A2Z7AV40</accession>
<dbReference type="InterPro" id="IPR036410">
    <property type="entry name" value="HSP_DnaJ_Cys-rich_dom_sf"/>
</dbReference>
<gene>
    <name evidence="2" type="ORF">F511_39951</name>
</gene>
<evidence type="ECO:0000256" key="1">
    <source>
        <dbReference type="SAM" id="Phobius"/>
    </source>
</evidence>